<evidence type="ECO:0000256" key="2">
    <source>
        <dbReference type="ARBA" id="ARBA00022434"/>
    </source>
</evidence>
<feature type="binding site" evidence="7">
    <location>
        <position position="130"/>
    </location>
    <ligand>
        <name>Fe cation</name>
        <dbReference type="ChEBI" id="CHEBI:24875"/>
        <label>2</label>
    </ligand>
</feature>
<dbReference type="PRINTS" id="PR00601">
    <property type="entry name" value="BACFERRITIN"/>
</dbReference>
<feature type="binding site" evidence="7">
    <location>
        <position position="127"/>
    </location>
    <ligand>
        <name>Fe cation</name>
        <dbReference type="ChEBI" id="CHEBI:24875"/>
        <label>2</label>
    </ligand>
</feature>
<evidence type="ECO:0000256" key="6">
    <source>
        <dbReference type="PIRNR" id="PIRNR002560"/>
    </source>
</evidence>
<keyword evidence="5 6" id="KW-0408">Iron</keyword>
<comment type="caution">
    <text evidence="10">The sequence shown here is derived from an EMBL/GenBank/DDBJ whole genome shotgun (WGS) entry which is preliminary data.</text>
</comment>
<comment type="catalytic activity">
    <reaction evidence="6">
        <text>4 Fe(2+) + O2 + 4 H(+) = 4 Fe(3+) + 2 H2O</text>
        <dbReference type="Rhea" id="RHEA:11148"/>
        <dbReference type="ChEBI" id="CHEBI:15377"/>
        <dbReference type="ChEBI" id="CHEBI:15378"/>
        <dbReference type="ChEBI" id="CHEBI:15379"/>
        <dbReference type="ChEBI" id="CHEBI:29033"/>
        <dbReference type="ChEBI" id="CHEBI:29034"/>
        <dbReference type="EC" id="1.16.3.1"/>
    </reaction>
</comment>
<dbReference type="Gene3D" id="1.20.1260.10">
    <property type="match status" value="1"/>
</dbReference>
<feature type="binding site" evidence="7">
    <location>
        <position position="94"/>
    </location>
    <ligand>
        <name>Fe cation</name>
        <dbReference type="ChEBI" id="CHEBI:24875"/>
        <label>2</label>
    </ligand>
</feature>
<dbReference type="GO" id="GO:0005829">
    <property type="term" value="C:cytosol"/>
    <property type="evidence" value="ECO:0007669"/>
    <property type="project" value="TreeGrafter"/>
</dbReference>
<evidence type="ECO:0000256" key="3">
    <source>
        <dbReference type="ARBA" id="ARBA00022617"/>
    </source>
</evidence>
<dbReference type="GO" id="GO:0020037">
    <property type="term" value="F:heme binding"/>
    <property type="evidence" value="ECO:0007669"/>
    <property type="project" value="TreeGrafter"/>
</dbReference>
<evidence type="ECO:0000256" key="4">
    <source>
        <dbReference type="ARBA" id="ARBA00022723"/>
    </source>
</evidence>
<dbReference type="PROSITE" id="PS00549">
    <property type="entry name" value="BACTERIOFERRITIN"/>
    <property type="match status" value="1"/>
</dbReference>
<dbReference type="PROSITE" id="PS50905">
    <property type="entry name" value="FERRITIN_LIKE"/>
    <property type="match status" value="1"/>
</dbReference>
<reference evidence="10 11" key="1">
    <citation type="submission" date="2017-08" db="EMBL/GenBank/DDBJ databases">
        <title>Infants hospitalized years apart are colonized by the same room-sourced microbial strains.</title>
        <authorList>
            <person name="Brooks B."/>
            <person name="Olm M.R."/>
            <person name="Firek B.A."/>
            <person name="Baker R."/>
            <person name="Thomas B.C."/>
            <person name="Morowitz M.J."/>
            <person name="Banfield J.F."/>
        </authorList>
    </citation>
    <scope>NUCLEOTIDE SEQUENCE [LARGE SCALE GENOMIC DNA]</scope>
    <source>
        <strain evidence="10">S2_005_002_R2_29</strain>
    </source>
</reference>
<name>A0A2W5N6F6_9BACT</name>
<feature type="binding site" evidence="7">
    <location>
        <position position="127"/>
    </location>
    <ligand>
        <name>Fe cation</name>
        <dbReference type="ChEBI" id="CHEBI:24875"/>
        <label>1</label>
    </ligand>
</feature>
<accession>A0A2W5N6F6</accession>
<dbReference type="InterPro" id="IPR002024">
    <property type="entry name" value="Bacterioferritin"/>
</dbReference>
<evidence type="ECO:0000313" key="10">
    <source>
        <dbReference type="EMBL" id="PZQ47889.1"/>
    </source>
</evidence>
<dbReference type="GO" id="GO:0004322">
    <property type="term" value="F:ferroxidase activity"/>
    <property type="evidence" value="ECO:0007669"/>
    <property type="project" value="UniProtKB-EC"/>
</dbReference>
<dbReference type="InterPro" id="IPR009078">
    <property type="entry name" value="Ferritin-like_SF"/>
</dbReference>
<keyword evidence="2 6" id="KW-0409">Iron storage</keyword>
<dbReference type="EMBL" id="QFQB01000009">
    <property type="protein sequence ID" value="PZQ47889.1"/>
    <property type="molecule type" value="Genomic_DNA"/>
</dbReference>
<dbReference type="SUPFAM" id="SSF47240">
    <property type="entry name" value="Ferritin-like"/>
    <property type="match status" value="1"/>
</dbReference>
<dbReference type="NCBIfam" id="TIGR00754">
    <property type="entry name" value="bfr"/>
    <property type="match status" value="1"/>
</dbReference>
<evidence type="ECO:0000256" key="5">
    <source>
        <dbReference type="ARBA" id="ARBA00023004"/>
    </source>
</evidence>
<dbReference type="AlphaFoldDB" id="A0A2W5N6F6"/>
<dbReference type="CDD" id="cd00907">
    <property type="entry name" value="Bacterioferritin"/>
    <property type="match status" value="1"/>
</dbReference>
<feature type="binding site" evidence="7">
    <location>
        <position position="51"/>
    </location>
    <ligand>
        <name>Fe cation</name>
        <dbReference type="ChEBI" id="CHEBI:24875"/>
        <label>2</label>
    </ligand>
</feature>
<feature type="binding site" evidence="7">
    <location>
        <position position="51"/>
    </location>
    <ligand>
        <name>Fe cation</name>
        <dbReference type="ChEBI" id="CHEBI:24875"/>
        <label>1</label>
    </ligand>
</feature>
<dbReference type="Pfam" id="PF00210">
    <property type="entry name" value="Ferritin"/>
    <property type="match status" value="1"/>
</dbReference>
<dbReference type="InterPro" id="IPR012347">
    <property type="entry name" value="Ferritin-like"/>
</dbReference>
<feature type="binding site" evidence="7">
    <location>
        <position position="54"/>
    </location>
    <ligand>
        <name>Fe cation</name>
        <dbReference type="ChEBI" id="CHEBI:24875"/>
        <label>1</label>
    </ligand>
</feature>
<keyword evidence="4 6" id="KW-0479">Metal-binding</keyword>
<comment type="function">
    <text evidence="6">Iron-storage protein, whose ferroxidase center binds Fe(2+), oxidizes it using dioxygen to Fe(3+), and participates in the subsequent Fe(3+) oxide mineral core formation within the central cavity of the BFR protein shell.</text>
</comment>
<evidence type="ECO:0000256" key="1">
    <source>
        <dbReference type="ARBA" id="ARBA00008093"/>
    </source>
</evidence>
<dbReference type="InterPro" id="IPR008331">
    <property type="entry name" value="Ferritin_DPS_dom"/>
</dbReference>
<evidence type="ECO:0000256" key="7">
    <source>
        <dbReference type="PIRSR" id="PIRSR002560-1"/>
    </source>
</evidence>
<dbReference type="InterPro" id="IPR009040">
    <property type="entry name" value="Ferritin-like_diiron"/>
</dbReference>
<dbReference type="EC" id="1.16.3.1" evidence="6"/>
<feature type="binding site" evidence="7">
    <location>
        <position position="18"/>
    </location>
    <ligand>
        <name>Fe cation</name>
        <dbReference type="ChEBI" id="CHEBI:24875"/>
        <label>1</label>
    </ligand>
</feature>
<proteinExistence type="inferred from homology"/>
<feature type="binding site" evidence="7">
    <location>
        <position position="50"/>
    </location>
    <ligand>
        <name>Fe cation</name>
        <dbReference type="ChEBI" id="CHEBI:24875"/>
        <label>3</label>
    </ligand>
</feature>
<dbReference type="Proteomes" id="UP000249417">
    <property type="component" value="Unassembled WGS sequence"/>
</dbReference>
<protein>
    <recommendedName>
        <fullName evidence="6 8">Bacterioferritin</fullName>
        <ecNumber evidence="6">1.16.3.1</ecNumber>
    </recommendedName>
</protein>
<dbReference type="GO" id="GO:0006879">
    <property type="term" value="P:intracellular iron ion homeostasis"/>
    <property type="evidence" value="ECO:0007669"/>
    <property type="project" value="UniProtKB-KW"/>
</dbReference>
<comment type="similarity">
    <text evidence="1 6 8">Belongs to the bacterioferritin family.</text>
</comment>
<evidence type="ECO:0000259" key="9">
    <source>
        <dbReference type="PROSITE" id="PS50905"/>
    </source>
</evidence>
<dbReference type="PANTHER" id="PTHR30295:SF0">
    <property type="entry name" value="BACTERIOFERRITIN"/>
    <property type="match status" value="1"/>
</dbReference>
<evidence type="ECO:0000313" key="11">
    <source>
        <dbReference type="Proteomes" id="UP000249417"/>
    </source>
</evidence>
<feature type="binding site" description="axial binding residue" evidence="7">
    <location>
        <position position="52"/>
    </location>
    <ligand>
        <name>heme b</name>
        <dbReference type="ChEBI" id="CHEBI:60344"/>
        <note>ligand shared between dimeric partners</note>
    </ligand>
    <ligandPart>
        <name>Fe</name>
        <dbReference type="ChEBI" id="CHEBI:18248"/>
    </ligandPart>
</feature>
<dbReference type="PANTHER" id="PTHR30295">
    <property type="entry name" value="BACTERIOFERRITIN"/>
    <property type="match status" value="1"/>
</dbReference>
<feature type="domain" description="Ferritin-like diiron" evidence="9">
    <location>
        <begin position="1"/>
        <end position="145"/>
    </location>
</feature>
<dbReference type="GO" id="GO:0008199">
    <property type="term" value="F:ferric iron binding"/>
    <property type="evidence" value="ECO:0007669"/>
    <property type="project" value="InterPro"/>
</dbReference>
<dbReference type="GO" id="GO:0006826">
    <property type="term" value="P:iron ion transport"/>
    <property type="evidence" value="ECO:0007669"/>
    <property type="project" value="InterPro"/>
</dbReference>
<evidence type="ECO:0000256" key="8">
    <source>
        <dbReference type="RuleBase" id="RU000623"/>
    </source>
</evidence>
<keyword evidence="3 8" id="KW-0349">Heme</keyword>
<dbReference type="PIRSF" id="PIRSF002560">
    <property type="entry name" value="Bacterioferritin"/>
    <property type="match status" value="1"/>
</dbReference>
<sequence>MKGNAQVLKRLNLALKGELTAINQYFLHARMLEDWGVTKLGKHEFKESIEEMHHADLLIKRILLLEGLPNLQDLGKLYIGENTEEIIKNDLKLELEGIANYREGIKDCEAAHDYVTRDLFIQILKDEEGHEDHLNTQLKLIETIGIEKYIQLNADSFDQQPE</sequence>
<gene>
    <name evidence="10" type="primary">bfr</name>
    <name evidence="10" type="ORF">DI551_02690</name>
</gene>
<organism evidence="10 11">
    <name type="scientific">Micavibrio aeruginosavorus</name>
    <dbReference type="NCBI Taxonomy" id="349221"/>
    <lineage>
        <taxon>Bacteria</taxon>
        <taxon>Pseudomonadati</taxon>
        <taxon>Bdellovibrionota</taxon>
        <taxon>Bdellovibrionia</taxon>
        <taxon>Bdellovibrionales</taxon>
        <taxon>Pseudobdellovibrionaceae</taxon>
        <taxon>Micavibrio</taxon>
    </lineage>
</organism>